<name>A0AAJ6YKF5_9HYME</name>
<keyword evidence="1" id="KW-1133">Transmembrane helix</keyword>
<organism evidence="2 3">
    <name type="scientific">Ceratosolen solmsi marchali</name>
    <dbReference type="NCBI Taxonomy" id="326594"/>
    <lineage>
        <taxon>Eukaryota</taxon>
        <taxon>Metazoa</taxon>
        <taxon>Ecdysozoa</taxon>
        <taxon>Arthropoda</taxon>
        <taxon>Hexapoda</taxon>
        <taxon>Insecta</taxon>
        <taxon>Pterygota</taxon>
        <taxon>Neoptera</taxon>
        <taxon>Endopterygota</taxon>
        <taxon>Hymenoptera</taxon>
        <taxon>Apocrita</taxon>
        <taxon>Proctotrupomorpha</taxon>
        <taxon>Chalcidoidea</taxon>
        <taxon>Agaonidae</taxon>
        <taxon>Agaoninae</taxon>
        <taxon>Ceratosolen</taxon>
    </lineage>
</organism>
<protein>
    <submittedName>
        <fullName evidence="3">Uncharacterized protein LOC105363655</fullName>
    </submittedName>
</protein>
<gene>
    <name evidence="3" type="primary">LOC105363655</name>
</gene>
<dbReference type="GeneID" id="105363655"/>
<feature type="transmembrane region" description="Helical" evidence="1">
    <location>
        <begin position="54"/>
        <end position="75"/>
    </location>
</feature>
<dbReference type="KEGG" id="csol:105363655"/>
<proteinExistence type="predicted"/>
<keyword evidence="2" id="KW-1185">Reference proteome</keyword>
<keyword evidence="1" id="KW-0472">Membrane</keyword>
<reference evidence="3" key="1">
    <citation type="submission" date="2025-08" db="UniProtKB">
        <authorList>
            <consortium name="RefSeq"/>
        </authorList>
    </citation>
    <scope>IDENTIFICATION</scope>
</reference>
<feature type="transmembrane region" description="Helical" evidence="1">
    <location>
        <begin position="12"/>
        <end position="34"/>
    </location>
</feature>
<sequence length="78" mass="8474">MLSRITAALSSTLPLMIFSGVAALLCCITGIILIVELNNHENDIIPSEYLDQLLPSGIFAILASLSFALDTLLTYKYE</sequence>
<dbReference type="Proteomes" id="UP000695007">
    <property type="component" value="Unplaced"/>
</dbReference>
<accession>A0AAJ6YKF5</accession>
<evidence type="ECO:0000313" key="3">
    <source>
        <dbReference type="RefSeq" id="XP_011499706.1"/>
    </source>
</evidence>
<keyword evidence="1" id="KW-0812">Transmembrane</keyword>
<evidence type="ECO:0000313" key="2">
    <source>
        <dbReference type="Proteomes" id="UP000695007"/>
    </source>
</evidence>
<dbReference type="RefSeq" id="XP_011499706.1">
    <property type="nucleotide sequence ID" value="XM_011501404.1"/>
</dbReference>
<dbReference type="AlphaFoldDB" id="A0AAJ6YKF5"/>
<evidence type="ECO:0000256" key="1">
    <source>
        <dbReference type="SAM" id="Phobius"/>
    </source>
</evidence>